<dbReference type="InterPro" id="IPR013216">
    <property type="entry name" value="Methyltransf_11"/>
</dbReference>
<dbReference type="AlphaFoldDB" id="A0AAU7CAK5"/>
<dbReference type="EMBL" id="CP155447">
    <property type="protein sequence ID" value="XBH01982.1"/>
    <property type="molecule type" value="Genomic_DNA"/>
</dbReference>
<evidence type="ECO:0000313" key="2">
    <source>
        <dbReference type="EMBL" id="XBH01982.1"/>
    </source>
</evidence>
<organism evidence="2">
    <name type="scientific">Singulisphaera sp. Ch08</name>
    <dbReference type="NCBI Taxonomy" id="3120278"/>
    <lineage>
        <taxon>Bacteria</taxon>
        <taxon>Pseudomonadati</taxon>
        <taxon>Planctomycetota</taxon>
        <taxon>Planctomycetia</taxon>
        <taxon>Isosphaerales</taxon>
        <taxon>Isosphaeraceae</taxon>
        <taxon>Singulisphaera</taxon>
    </lineage>
</organism>
<keyword evidence="2" id="KW-0808">Transferase</keyword>
<proteinExistence type="predicted"/>
<name>A0AAU7CAK5_9BACT</name>
<dbReference type="GO" id="GO:0032259">
    <property type="term" value="P:methylation"/>
    <property type="evidence" value="ECO:0007669"/>
    <property type="project" value="UniProtKB-KW"/>
</dbReference>
<sequence>MLTDAPNLIAITDLLNRTLIDPVDGTRPVAFPPEGGELVFQGGNRYPCPGGAPVLIDERASLFQVAEVVAKVATTQNRAYRDRESTKNFIRQRILPPLSRDSHYAHRIATLAAEVEDAPVLILGAGDKVETYRRAFPHSAVVTTDVHIQFGSDLVCDIHKIPFADGTFGLVLADQVLEHVVRPWVASAEMERVTRPGGLIYAATPFAFPHHAYPYDFHRFTATGLRFLFPHSELIYIKATEGPASAAAVFLSSTLIDLSGRRLIRWLALAAGRLLLWPLKYLDRFTRSQSNLQIAAAKGLVFVGRVDGKERSDRELIDEVRGLVRH</sequence>
<protein>
    <submittedName>
        <fullName evidence="2">Class I SAM-dependent methyltransferase</fullName>
    </submittedName>
</protein>
<gene>
    <name evidence="2" type="ORF">V5E97_27100</name>
</gene>
<reference evidence="2" key="1">
    <citation type="submission" date="2024-05" db="EMBL/GenBank/DDBJ databases">
        <title>Planctomycetes of the genus Singulisphaera possess chitinolytic capabilities.</title>
        <authorList>
            <person name="Ivanova A."/>
        </authorList>
    </citation>
    <scope>NUCLEOTIDE SEQUENCE</scope>
    <source>
        <strain evidence="2">Ch08T</strain>
    </source>
</reference>
<dbReference type="SUPFAM" id="SSF53335">
    <property type="entry name" value="S-adenosyl-L-methionine-dependent methyltransferases"/>
    <property type="match status" value="1"/>
</dbReference>
<keyword evidence="2" id="KW-0489">Methyltransferase</keyword>
<dbReference type="Gene3D" id="3.40.50.150">
    <property type="entry name" value="Vaccinia Virus protein VP39"/>
    <property type="match status" value="1"/>
</dbReference>
<dbReference type="Pfam" id="PF08241">
    <property type="entry name" value="Methyltransf_11"/>
    <property type="match status" value="1"/>
</dbReference>
<dbReference type="GO" id="GO:0008757">
    <property type="term" value="F:S-adenosylmethionine-dependent methyltransferase activity"/>
    <property type="evidence" value="ECO:0007669"/>
    <property type="project" value="InterPro"/>
</dbReference>
<dbReference type="InterPro" id="IPR029063">
    <property type="entry name" value="SAM-dependent_MTases_sf"/>
</dbReference>
<feature type="domain" description="Methyltransferase type 11" evidence="1">
    <location>
        <begin position="154"/>
        <end position="201"/>
    </location>
</feature>
<accession>A0AAU7CAK5</accession>
<dbReference type="RefSeq" id="WP_406694725.1">
    <property type="nucleotide sequence ID" value="NZ_CP155447.1"/>
</dbReference>
<evidence type="ECO:0000259" key="1">
    <source>
        <dbReference type="Pfam" id="PF08241"/>
    </source>
</evidence>